<evidence type="ECO:0000256" key="1">
    <source>
        <dbReference type="ARBA" id="ARBA00004651"/>
    </source>
</evidence>
<dbReference type="SUPFAM" id="SSF47240">
    <property type="entry name" value="Ferritin-like"/>
    <property type="match status" value="1"/>
</dbReference>
<dbReference type="Pfam" id="PF00210">
    <property type="entry name" value="Ferritin"/>
    <property type="match status" value="1"/>
</dbReference>
<dbReference type="PANTHER" id="PTHR48021:SF46">
    <property type="entry name" value="MAJOR FACILITATOR SUPERFAMILY (MFS) PROFILE DOMAIN-CONTAINING PROTEIN"/>
    <property type="match status" value="1"/>
</dbReference>
<dbReference type="SUPFAM" id="SSF103473">
    <property type="entry name" value="MFS general substrate transporter"/>
    <property type="match status" value="2"/>
</dbReference>
<dbReference type="Proteomes" id="UP000719412">
    <property type="component" value="Unassembled WGS sequence"/>
</dbReference>
<evidence type="ECO:0000256" key="14">
    <source>
        <dbReference type="SAM" id="MobiDB-lite"/>
    </source>
</evidence>
<organism evidence="18 19">
    <name type="scientific">Tenebrio molitor</name>
    <name type="common">Yellow mealworm beetle</name>
    <dbReference type="NCBI Taxonomy" id="7067"/>
    <lineage>
        <taxon>Eukaryota</taxon>
        <taxon>Metazoa</taxon>
        <taxon>Ecdysozoa</taxon>
        <taxon>Arthropoda</taxon>
        <taxon>Hexapoda</taxon>
        <taxon>Insecta</taxon>
        <taxon>Pterygota</taxon>
        <taxon>Neoptera</taxon>
        <taxon>Endopterygota</taxon>
        <taxon>Coleoptera</taxon>
        <taxon>Polyphaga</taxon>
        <taxon>Cucujiformia</taxon>
        <taxon>Tenebrionidae</taxon>
        <taxon>Tenebrio</taxon>
    </lineage>
</organism>
<dbReference type="GO" id="GO:0008199">
    <property type="term" value="F:ferric iron binding"/>
    <property type="evidence" value="ECO:0007669"/>
    <property type="project" value="InterPro"/>
</dbReference>
<dbReference type="GO" id="GO:0051119">
    <property type="term" value="F:sugar transmembrane transporter activity"/>
    <property type="evidence" value="ECO:0007669"/>
    <property type="project" value="InterPro"/>
</dbReference>
<evidence type="ECO:0000313" key="19">
    <source>
        <dbReference type="Proteomes" id="UP000719412"/>
    </source>
</evidence>
<feature type="region of interest" description="Disordered" evidence="14">
    <location>
        <begin position="342"/>
        <end position="365"/>
    </location>
</feature>
<comment type="subcellular location">
    <subcellularLocation>
        <location evidence="1">Cell membrane</location>
        <topology evidence="1">Multi-pass membrane protein</topology>
    </subcellularLocation>
</comment>
<feature type="transmembrane region" description="Helical" evidence="15">
    <location>
        <begin position="420"/>
        <end position="440"/>
    </location>
</feature>
<name>A0A8J6LE89_TENMO</name>
<evidence type="ECO:0000256" key="7">
    <source>
        <dbReference type="ARBA" id="ARBA00022692"/>
    </source>
</evidence>
<dbReference type="PROSITE" id="PS50850">
    <property type="entry name" value="MFS"/>
    <property type="match status" value="2"/>
</dbReference>
<evidence type="ECO:0000256" key="13">
    <source>
        <dbReference type="ARBA" id="ARBA00024348"/>
    </source>
</evidence>
<dbReference type="InterPro" id="IPR005829">
    <property type="entry name" value="Sugar_transporter_CS"/>
</dbReference>
<dbReference type="InterPro" id="IPR008331">
    <property type="entry name" value="Ferritin_DPS_dom"/>
</dbReference>
<feature type="transmembrane region" description="Helical" evidence="15">
    <location>
        <begin position="449"/>
        <end position="467"/>
    </location>
</feature>
<feature type="transmembrane region" description="Helical" evidence="15">
    <location>
        <begin position="712"/>
        <end position="730"/>
    </location>
</feature>
<comment type="caution">
    <text evidence="18">The sequence shown here is derived from an EMBL/GenBank/DDBJ whole genome shotgun (WGS) entry which is preliminary data.</text>
</comment>
<feature type="transmembrane region" description="Helical" evidence="15">
    <location>
        <begin position="1100"/>
        <end position="1121"/>
    </location>
</feature>
<evidence type="ECO:0000256" key="10">
    <source>
        <dbReference type="ARBA" id="ARBA00023004"/>
    </source>
</evidence>
<reference evidence="18" key="2">
    <citation type="submission" date="2021-08" db="EMBL/GenBank/DDBJ databases">
        <authorList>
            <person name="Eriksson T."/>
        </authorList>
    </citation>
    <scope>NUCLEOTIDE SEQUENCE</scope>
    <source>
        <strain evidence="18">Stoneville</strain>
        <tissue evidence="18">Whole head</tissue>
    </source>
</reference>
<dbReference type="PROSITE" id="PS00216">
    <property type="entry name" value="SUGAR_TRANSPORT_1"/>
    <property type="match status" value="1"/>
</dbReference>
<reference evidence="18" key="1">
    <citation type="journal article" date="2020" name="J Insects Food Feed">
        <title>The yellow mealworm (Tenebrio molitor) genome: a resource for the emerging insects as food and feed industry.</title>
        <authorList>
            <person name="Eriksson T."/>
            <person name="Andere A."/>
            <person name="Kelstrup H."/>
            <person name="Emery V."/>
            <person name="Picard C."/>
        </authorList>
    </citation>
    <scope>NUCLEOTIDE SEQUENCE</scope>
    <source>
        <strain evidence="18">Stoneville</strain>
        <tissue evidence="18">Whole head</tissue>
    </source>
</reference>
<dbReference type="PROSITE" id="PS50905">
    <property type="entry name" value="FERRITIN_LIKE"/>
    <property type="match status" value="1"/>
</dbReference>
<accession>A0A8J6LE89</accession>
<dbReference type="InterPro" id="IPR044775">
    <property type="entry name" value="MFS_ERD6/Tret1-like"/>
</dbReference>
<evidence type="ECO:0000256" key="5">
    <source>
        <dbReference type="ARBA" id="ARBA00022475"/>
    </source>
</evidence>
<dbReference type="FunFam" id="1.20.1260.10:FF:000002">
    <property type="entry name" value="Ferritin, mitochondrial"/>
    <property type="match status" value="1"/>
</dbReference>
<keyword evidence="9 15" id="KW-1133">Transmembrane helix</keyword>
<comment type="similarity">
    <text evidence="2">Belongs to the ferritin family.</text>
</comment>
<keyword evidence="12" id="KW-0325">Glycoprotein</keyword>
<feature type="transmembrane region" description="Helical" evidence="15">
    <location>
        <begin position="377"/>
        <end position="396"/>
    </location>
</feature>
<proteinExistence type="inferred from homology"/>
<dbReference type="CDD" id="cd01056">
    <property type="entry name" value="Euk_Ferritin"/>
    <property type="match status" value="1"/>
</dbReference>
<comment type="similarity">
    <text evidence="13">Belongs to the major facilitator superfamily. Sugar transporter (TC 2.A.1.1) family. Trehalose transporter subfamily.</text>
</comment>
<feature type="domain" description="Ferritin-like diiron" evidence="17">
    <location>
        <begin position="9"/>
        <end position="158"/>
    </location>
</feature>
<feature type="transmembrane region" description="Helical" evidence="15">
    <location>
        <begin position="926"/>
        <end position="945"/>
    </location>
</feature>
<dbReference type="InterPro" id="IPR050549">
    <property type="entry name" value="MFS_Trehalose_Transporter"/>
</dbReference>
<dbReference type="AlphaFoldDB" id="A0A8J6LE89"/>
<evidence type="ECO:0000256" key="2">
    <source>
        <dbReference type="ARBA" id="ARBA00007513"/>
    </source>
</evidence>
<protein>
    <recommendedName>
        <fullName evidence="20">Ferroxidase</fullName>
    </recommendedName>
</protein>
<feature type="domain" description="Major facilitator superfamily (MFS) profile" evidence="16">
    <location>
        <begin position="379"/>
        <end position="808"/>
    </location>
</feature>
<dbReference type="InterPro" id="IPR012347">
    <property type="entry name" value="Ferritin-like"/>
</dbReference>
<dbReference type="EMBL" id="JABDTM020018393">
    <property type="protein sequence ID" value="KAH0818060.1"/>
    <property type="molecule type" value="Genomic_DNA"/>
</dbReference>
<feature type="transmembrane region" description="Helical" evidence="15">
    <location>
        <begin position="951"/>
        <end position="972"/>
    </location>
</feature>
<evidence type="ECO:0000259" key="17">
    <source>
        <dbReference type="PROSITE" id="PS50905"/>
    </source>
</evidence>
<evidence type="ECO:0000256" key="8">
    <source>
        <dbReference type="ARBA" id="ARBA00022723"/>
    </source>
</evidence>
<feature type="transmembrane region" description="Helical" evidence="15">
    <location>
        <begin position="679"/>
        <end position="700"/>
    </location>
</feature>
<feature type="transmembrane region" description="Helical" evidence="15">
    <location>
        <begin position="797"/>
        <end position="816"/>
    </location>
</feature>
<gene>
    <name evidence="18" type="ORF">GEV33_004723</name>
</gene>
<dbReference type="Pfam" id="PF00083">
    <property type="entry name" value="Sugar_tr"/>
    <property type="match status" value="2"/>
</dbReference>
<evidence type="ECO:0000256" key="11">
    <source>
        <dbReference type="ARBA" id="ARBA00023136"/>
    </source>
</evidence>
<feature type="transmembrane region" description="Helical" evidence="15">
    <location>
        <begin position="655"/>
        <end position="672"/>
    </location>
</feature>
<feature type="transmembrane region" description="Helical" evidence="15">
    <location>
        <begin position="1202"/>
        <end position="1221"/>
    </location>
</feature>
<feature type="transmembrane region" description="Helical" evidence="15">
    <location>
        <begin position="1169"/>
        <end position="1190"/>
    </location>
</feature>
<evidence type="ECO:0000313" key="18">
    <source>
        <dbReference type="EMBL" id="KAH0818060.1"/>
    </source>
</evidence>
<feature type="transmembrane region" description="Helical" evidence="15">
    <location>
        <begin position="614"/>
        <end position="635"/>
    </location>
</feature>
<feature type="transmembrane region" description="Helical" evidence="15">
    <location>
        <begin position="893"/>
        <end position="914"/>
    </location>
</feature>
<dbReference type="InterPro" id="IPR036259">
    <property type="entry name" value="MFS_trans_sf"/>
</dbReference>
<feature type="transmembrane region" description="Helical" evidence="15">
    <location>
        <begin position="1133"/>
        <end position="1157"/>
    </location>
</feature>
<dbReference type="GO" id="GO:0005886">
    <property type="term" value="C:plasma membrane"/>
    <property type="evidence" value="ECO:0007669"/>
    <property type="project" value="UniProtKB-SubCell"/>
</dbReference>
<evidence type="ECO:0000256" key="6">
    <source>
        <dbReference type="ARBA" id="ARBA00022597"/>
    </source>
</evidence>
<dbReference type="InterPro" id="IPR005828">
    <property type="entry name" value="MFS_sugar_transport-like"/>
</dbReference>
<feature type="transmembrane region" description="Helical" evidence="15">
    <location>
        <begin position="505"/>
        <end position="524"/>
    </location>
</feature>
<keyword evidence="7 15" id="KW-0812">Transmembrane</keyword>
<feature type="transmembrane region" description="Helical" evidence="15">
    <location>
        <begin position="1067"/>
        <end position="1088"/>
    </location>
</feature>
<evidence type="ECO:0000256" key="4">
    <source>
        <dbReference type="ARBA" id="ARBA00022448"/>
    </source>
</evidence>
<evidence type="ECO:0000256" key="3">
    <source>
        <dbReference type="ARBA" id="ARBA00022434"/>
    </source>
</evidence>
<keyword evidence="10" id="KW-0408">Iron</keyword>
<dbReference type="Gene3D" id="1.20.1250.20">
    <property type="entry name" value="MFS general substrate transporter like domains"/>
    <property type="match status" value="2"/>
</dbReference>
<evidence type="ECO:0000256" key="12">
    <source>
        <dbReference type="ARBA" id="ARBA00023180"/>
    </source>
</evidence>
<feature type="transmembrane region" description="Helical" evidence="15">
    <location>
        <begin position="1035"/>
        <end position="1061"/>
    </location>
</feature>
<dbReference type="InterPro" id="IPR009040">
    <property type="entry name" value="Ferritin-like_diiron"/>
</dbReference>
<dbReference type="FunFam" id="1.20.1250.20:FF:000218">
    <property type="entry name" value="facilitated trehalose transporter Tret1"/>
    <property type="match status" value="1"/>
</dbReference>
<dbReference type="InterPro" id="IPR009078">
    <property type="entry name" value="Ferritin-like_SF"/>
</dbReference>
<keyword evidence="3" id="KW-0409">Iron storage</keyword>
<evidence type="ECO:0000259" key="16">
    <source>
        <dbReference type="PROSITE" id="PS50850"/>
    </source>
</evidence>
<dbReference type="CDD" id="cd17358">
    <property type="entry name" value="MFS_GLUT6_8_Class3_like"/>
    <property type="match status" value="1"/>
</dbReference>
<dbReference type="PROSITE" id="PS00217">
    <property type="entry name" value="SUGAR_TRANSPORT_2"/>
    <property type="match status" value="2"/>
</dbReference>
<dbReference type="PANTHER" id="PTHR48021">
    <property type="match status" value="1"/>
</dbReference>
<feature type="domain" description="Major facilitator superfamily (MFS) profile" evidence="16">
    <location>
        <begin position="799"/>
        <end position="1225"/>
    </location>
</feature>
<dbReference type="GO" id="GO:0006879">
    <property type="term" value="P:intracellular iron ion homeostasis"/>
    <property type="evidence" value="ECO:0007669"/>
    <property type="project" value="UniProtKB-KW"/>
</dbReference>
<sequence length="1245" mass="137905">MAHQSQIRQNFHKDCEDAINKQINVELNAFYTYLSLAYHFQKDDVALPGLHKYFKACSDEERGHAEKLMEYINKRGGHIILTDVGAPEKQDWGTAQEAMCAALELEKKVNESLLVLHSTASGHMDVNLCDFLETHYLQEQVDAIKEIADHVTNLKRVGEGLGVYMFDQTLAEAQDHSDIRPVRIFWNRERKEMHLSTPHELIVDKFHCMFLFFVVHPPEEHLTTRQSYVNDTEEEPTYQYFTIKSEEENFVGISDILNLPSVPEDNSINNKQIFYLTFDNSNDESVKEEALQVQVDNTQDSIDESVSYNETDVKLITLEDGRIFMTTDKNFDDIQTSLLIGSSEEQESTDASQLSNEEESVDNAETKMNSSNHLYQYLSTATALLSMVTAGMHYAWPSPSLPQLTSNSSSFQITSDEGSWIVVMELIAPIPACFFGAAIVDTIGRKKSILLTAIPYFVSWLMIAFASSALTLGVARVVAGLADGVIFTVVPVYIGEIADPQIRGFLGSSISAVWILGMLLINVMGSYLSITATAVTSSIVPLLFLVTFVWMPESPYFLIMKDDAEGALSALKKFKGRSDVEGELSRLQQAVKIQRETRRNFFDLFRKRSNLKGLGVIVVLRNAQQMSGLAATIFYTISIFQEAGDFMSPLTSTTVYVSIQCVMAVTCSIAIDRTGRRPLLIASLVGSAIALSLEGTYFYIKDFTSVDTSSFNFVPVVALLGYVIVFNVGAQPIPLLMLGELFPTSVKALASCLCEVYCCVVAAIVSKFFQVVRDSFGICGRNRPTTNMNTSSRSYQYLTTFTALLTIVTGGLHYAWPSPSLPQYTSGNSTSFHITEDEGSWIVIMELISPIPSCFIGALLVDIIGRKKCILLTAVPYFVGWLMIAFAESAFTLGAARFLAGISDGMAFTVIPLYIAEIADASIRGLLAACISVTWIFGMLLINVIGSYLSITMTAAICSVFPLLLLVTFSWMPESPYFLLLKNDYEGARAALKKLKGRNDVDDELTRLQLAVRSQNDTSGSFMDLFKRSNNQRGLGIVAIVRNSQQMSGVAAISFYTLSIFNEAGDFISPLTATIIYVSIQCVMTVVCSAAIDKTGRRPLLILSLGGSALSLFAEGSYFYIKDFTDIDTSSFHFVPVVALIGYVILFNVGAQPIPLLMQGELFPTKVKALASCVSEVYFCIIAATVSKFFQMMRDSYGMYLPFYAFATCCAINLIFVIVFVPETKGKTLEEIQDFLLTKKDKLPK</sequence>
<keyword evidence="6" id="KW-0762">Sugar transport</keyword>
<evidence type="ECO:0000256" key="9">
    <source>
        <dbReference type="ARBA" id="ARBA00022989"/>
    </source>
</evidence>
<keyword evidence="5" id="KW-1003">Cell membrane</keyword>
<keyword evidence="4" id="KW-0813">Transport</keyword>
<feature type="transmembrane region" description="Helical" evidence="15">
    <location>
        <begin position="530"/>
        <end position="551"/>
    </location>
</feature>
<feature type="transmembrane region" description="Helical" evidence="15">
    <location>
        <begin position="869"/>
        <end position="887"/>
    </location>
</feature>
<keyword evidence="19" id="KW-1185">Reference proteome</keyword>
<keyword evidence="11 15" id="KW-0472">Membrane</keyword>
<feature type="transmembrane region" description="Helical" evidence="15">
    <location>
        <begin position="841"/>
        <end position="862"/>
    </location>
</feature>
<feature type="transmembrane region" description="Helical" evidence="15">
    <location>
        <begin position="473"/>
        <end position="493"/>
    </location>
</feature>
<dbReference type="FunFam" id="1.20.1250.20:FF:000055">
    <property type="entry name" value="Facilitated trehalose transporter Tret1-2 homolog"/>
    <property type="match status" value="1"/>
</dbReference>
<dbReference type="InterPro" id="IPR014034">
    <property type="entry name" value="Ferritin_CS"/>
</dbReference>
<dbReference type="PRINTS" id="PR00171">
    <property type="entry name" value="SUGRTRNSPORT"/>
</dbReference>
<evidence type="ECO:0000256" key="15">
    <source>
        <dbReference type="SAM" id="Phobius"/>
    </source>
</evidence>
<dbReference type="InterPro" id="IPR020846">
    <property type="entry name" value="MFS_dom"/>
</dbReference>
<dbReference type="PROSITE" id="PS00204">
    <property type="entry name" value="FERRITIN_2"/>
    <property type="match status" value="1"/>
</dbReference>
<dbReference type="Gene3D" id="1.20.1260.10">
    <property type="match status" value="1"/>
</dbReference>
<keyword evidence="8" id="KW-0479">Metal-binding</keyword>
<evidence type="ECO:0008006" key="20">
    <source>
        <dbReference type="Google" id="ProtNLM"/>
    </source>
</evidence>
<dbReference type="InterPro" id="IPR003663">
    <property type="entry name" value="Sugar/inositol_transpt"/>
</dbReference>